<sequence>MALSDMKRGMVAGQIDTETGGGKGNCVPFATTPHKPTKLYPMFFMFYLQLYVGGLLTYTDMSSCLRLILVCLPQVLLPTLVFETGSLTEPEASGWPVSPKDLCPH</sequence>
<evidence type="ECO:0000256" key="1">
    <source>
        <dbReference type="SAM" id="Phobius"/>
    </source>
</evidence>
<dbReference type="EMBL" id="CH473977">
    <property type="protein sequence ID" value="EDL98191.1"/>
    <property type="molecule type" value="Genomic_DNA"/>
</dbReference>
<protein>
    <submittedName>
        <fullName evidence="2">RCG43943</fullName>
    </submittedName>
</protein>
<organism evidence="2 3">
    <name type="scientific">Rattus norvegicus</name>
    <name type="common">Rat</name>
    <dbReference type="NCBI Taxonomy" id="10116"/>
    <lineage>
        <taxon>Eukaryota</taxon>
        <taxon>Metazoa</taxon>
        <taxon>Chordata</taxon>
        <taxon>Craniata</taxon>
        <taxon>Vertebrata</taxon>
        <taxon>Euteleostomi</taxon>
        <taxon>Mammalia</taxon>
        <taxon>Eutheria</taxon>
        <taxon>Euarchontoglires</taxon>
        <taxon>Glires</taxon>
        <taxon>Rodentia</taxon>
        <taxon>Myomorpha</taxon>
        <taxon>Muroidea</taxon>
        <taxon>Muridae</taxon>
        <taxon>Murinae</taxon>
        <taxon>Rattus</taxon>
    </lineage>
</organism>
<proteinExistence type="predicted"/>
<dbReference type="AlphaFoldDB" id="A6J741"/>
<evidence type="ECO:0000313" key="2">
    <source>
        <dbReference type="EMBL" id="EDL98191.1"/>
    </source>
</evidence>
<name>A6J741_RAT</name>
<evidence type="ECO:0000313" key="3">
    <source>
        <dbReference type="Proteomes" id="UP000234681"/>
    </source>
</evidence>
<keyword evidence="1" id="KW-1133">Transmembrane helix</keyword>
<gene>
    <name evidence="2" type="ORF">rCG_43943</name>
</gene>
<reference evidence="3" key="1">
    <citation type="submission" date="2005-09" db="EMBL/GenBank/DDBJ databases">
        <authorList>
            <person name="Mural R.J."/>
            <person name="Li P.W."/>
            <person name="Adams M.D."/>
            <person name="Amanatides P.G."/>
            <person name="Baden-Tillson H."/>
            <person name="Barnstead M."/>
            <person name="Chin S.H."/>
            <person name="Dew I."/>
            <person name="Evans C.A."/>
            <person name="Ferriera S."/>
            <person name="Flanigan M."/>
            <person name="Fosler C."/>
            <person name="Glodek A."/>
            <person name="Gu Z."/>
            <person name="Holt R.A."/>
            <person name="Jennings D."/>
            <person name="Kraft C.L."/>
            <person name="Lu F."/>
            <person name="Nguyen T."/>
            <person name="Nusskern D.R."/>
            <person name="Pfannkoch C.M."/>
            <person name="Sitter C."/>
            <person name="Sutton G.G."/>
            <person name="Venter J.C."/>
            <person name="Wang Z."/>
            <person name="Woodage T."/>
            <person name="Zheng X.H."/>
            <person name="Zhong F."/>
        </authorList>
    </citation>
    <scope>NUCLEOTIDE SEQUENCE [LARGE SCALE GENOMIC DNA]</scope>
    <source>
        <strain>BN</strain>
        <strain evidence="3">Sprague-Dawley</strain>
    </source>
</reference>
<dbReference type="Proteomes" id="UP000234681">
    <property type="component" value="Chromosome 17"/>
</dbReference>
<keyword evidence="1" id="KW-0812">Transmembrane</keyword>
<keyword evidence="1" id="KW-0472">Membrane</keyword>
<accession>A6J741</accession>
<feature type="transmembrane region" description="Helical" evidence="1">
    <location>
        <begin position="39"/>
        <end position="58"/>
    </location>
</feature>